<comment type="caution">
    <text evidence="1">The sequence shown here is derived from an EMBL/GenBank/DDBJ whole genome shotgun (WGS) entry which is preliminary data.</text>
</comment>
<accession>A0A9D1LVZ4</accession>
<sequence>MLEFERSKYYEINYLEAEDRGVCRLQTDETGEMTYMQWQKLKLQYMDEKAEAYFQKFIPPTES</sequence>
<dbReference type="AlphaFoldDB" id="A0A9D1LVZ4"/>
<organism evidence="1 2">
    <name type="scientific">Candidatus Avimonoglobus intestinipullorum</name>
    <dbReference type="NCBI Taxonomy" id="2840699"/>
    <lineage>
        <taxon>Bacteria</taxon>
        <taxon>Bacillati</taxon>
        <taxon>Bacillota</taxon>
        <taxon>Clostridia</taxon>
        <taxon>Eubacteriales</taxon>
        <taxon>Candidatus Avimonoglobus</taxon>
    </lineage>
</organism>
<protein>
    <submittedName>
        <fullName evidence="1">Uncharacterized protein</fullName>
    </submittedName>
</protein>
<evidence type="ECO:0000313" key="2">
    <source>
        <dbReference type="Proteomes" id="UP000824111"/>
    </source>
</evidence>
<dbReference type="Proteomes" id="UP000824111">
    <property type="component" value="Unassembled WGS sequence"/>
</dbReference>
<proteinExistence type="predicted"/>
<gene>
    <name evidence="1" type="ORF">IAB04_06695</name>
</gene>
<name>A0A9D1LVZ4_9FIRM</name>
<reference evidence="1" key="1">
    <citation type="submission" date="2020-10" db="EMBL/GenBank/DDBJ databases">
        <authorList>
            <person name="Gilroy R."/>
        </authorList>
    </citation>
    <scope>NUCLEOTIDE SEQUENCE</scope>
    <source>
        <strain evidence="1">ChiSjej4B22-9803</strain>
    </source>
</reference>
<reference evidence="1" key="2">
    <citation type="journal article" date="2021" name="PeerJ">
        <title>Extensive microbial diversity within the chicken gut microbiome revealed by metagenomics and culture.</title>
        <authorList>
            <person name="Gilroy R."/>
            <person name="Ravi A."/>
            <person name="Getino M."/>
            <person name="Pursley I."/>
            <person name="Horton D.L."/>
            <person name="Alikhan N.F."/>
            <person name="Baker D."/>
            <person name="Gharbi K."/>
            <person name="Hall N."/>
            <person name="Watson M."/>
            <person name="Adriaenssens E.M."/>
            <person name="Foster-Nyarko E."/>
            <person name="Jarju S."/>
            <person name="Secka A."/>
            <person name="Antonio M."/>
            <person name="Oren A."/>
            <person name="Chaudhuri R.R."/>
            <person name="La Ragione R."/>
            <person name="Hildebrand F."/>
            <person name="Pallen M.J."/>
        </authorList>
    </citation>
    <scope>NUCLEOTIDE SEQUENCE</scope>
    <source>
        <strain evidence="1">ChiSjej4B22-9803</strain>
    </source>
</reference>
<dbReference type="EMBL" id="DVND01000171">
    <property type="protein sequence ID" value="HIU49036.1"/>
    <property type="molecule type" value="Genomic_DNA"/>
</dbReference>
<evidence type="ECO:0000313" key="1">
    <source>
        <dbReference type="EMBL" id="HIU49036.1"/>
    </source>
</evidence>